<keyword evidence="1" id="KW-1185">Reference proteome</keyword>
<reference evidence="2" key="1">
    <citation type="submission" date="2025-08" db="UniProtKB">
        <authorList>
            <consortium name="RefSeq"/>
        </authorList>
    </citation>
    <scope>IDENTIFICATION</scope>
</reference>
<evidence type="ECO:0000313" key="2">
    <source>
        <dbReference type="RefSeq" id="XP_042638534.1"/>
    </source>
</evidence>
<sequence>PVVLPAGVINPSVPIRNIRMKFAVLIGLIQVGEVSNRDIVETVLNLLVGGEFDLEMNFIIQDAESITCMAELLEHCDVTCQAEIWSMFTAILRKSVRNLQTSTEVGLIEQVLLKMSAVDDMIADLLVDMLGVLASYSITVKELKLLFSMLRGGSGIWPRHAVKLLSVLNQMPQRHGPDTFFNFPGCSAAAIALPPIAKWPYQNGFTLNTWFRMDPLNNINVDKDKPYLYCFRTSKGVGYSAHFVGNCLIVTSLKSKGKGFQHCVKYDFQPRKWYMISIVHIYNRWRNSEIRCYVNGQLVSYGDMAWHVNTNDSYDKCFLGSSETADANRVFCGQLGAVYVFSEALNPAQIFAVHQLGPGYKSTFKFKSESDIHLAEHHKQVLYDGKLASSIAFTYNAKATDAQLCLESSPKENASIFVHSPHALMLQDVKAIVTHSIHSAIHSIGGIQVLFPLFAQLDNRQLSDSQVETTVCATLLAFLVELLKSSVAMQEQMLGGKGFLVIGYLLEKSSRVHITRAVLEQFLSFAKYLDGLSHGAPLLKQLCDHILFNPAIWIHTPAKVQLSLYTYLSAEFIGTATIYSTIRRVGTVLQLMHTLKYYYWVINPADSSGIAPKGLDGPRPSQKEIVSLRAFMLLFLKQLILKDRGVKEDELQSVLNYLLTMHEDENIHDVLQLLVALMSEHPASMIPAFDQRNGIRVIYKLLASKSESIWVQALKVLGYFLKHLGHKRKVEIMHTHSLFTLLGERLMLHTSTVTVTTYNTLYEILTEQVCTQVVHKPHPEPDSTVKIQNPMILKVVATLLKNSTPSAELMEVRRLFLSDMIKLFSNSRENRRCLLQCSVWQDWMFSLGYINPKNSEEQKVTEMVYNIFRILLYHAIKYEWGGWRVWVDTLSIAHSKVTYEAHKEYLAKMYEEYQRQEEENIKKGKKGSVSTISGLSSQTTGAKGGMEIREIEDLSQSQSPESETDYPVSADTRDLLMSAKVPDDILGRADRPGSGVHVEVHDLLVDIKAEKVEATEVKLDDMDLSPETLVGGENGALVEVESLLDNVYSAAVEKLQGTVHGSVSILKQGEDKDNGPLITLADDKDALPSSGSPFLFDKIPKQEEKLLPELSSNHIIPNLQDTQVHLGVGDDLGLLAHMATSVDLTCPSSIIEEKEFKIHTTSDGMSSVSDRDLTSSSKGLEYAEMTATTLETESSSSKIVPNMDAGSIISDTERSDDGKELGKEVRKIQTTATTQAVQGRSVTQQDRDLRVDLGFRGMPMTEEQRRQFSPGPRTTMFRIPEFKWSPMHQRLLTDLLFALETDVHVWRSHSTKSVMDFVNSNENIIFVHNTIHLISQMVDNIIIACGGILPLLSAATSPTTELENIEVTQGMSAETAVTFLSRLMAMVDVLVFASSLNFSEIEAEKNMSSGGLMRQCLRLVCCVAVRNCLECRQRQRDRGTKSSHGGSKPQEAPQSVTATAVSKAPLESVPGNLSPIKDPDRLLQDVDINRLRAVVFRDVDDSKQAQFLALAVVYFISVLMVSKYRDILEPQRETARVGSQPGRNIRQEINSPTSTVVVIPSIPHPSLNHGFLAKLVPEQSFAHSFYKETPATFPDPLKEKETAAPGEDVPLESSIRHAESGAGEEQVASILNGAELEAGAGADTMGDLLSTLSSEVKKSQESLAENPSELLKPAPSISSISQTKGINVKEILKSLVAAPVEIAECGPEPIPYPDPALKREAQAILPMQFHSFDRSVVVPVKKPPPGSLAVTAVGAAPAGSGLPTGSTANIFAAAGATPKSMINTTGAVDSGSSSSSSSSSFVNGATSKNLPAVQTVAPMPEDSAENMSITAKLERALEKVAPLLREIFVDFAPFLSRTLLGSHGQELLIEGLVCMKSSTSVVELVMLLCSQEWQNSIQKNAGLAFIELINEGRLLCHAMKDHIVRVANEAEFILNRQRAEDVHKHAEFESQCAQYAADRREEEKMCDHLISAAKHRDHVTANQLKQKILNILTNKHGAWGAVSHSQVHDFWRLDYWEDDLRRRRRFVRNAFGSTHADALLKTAGEYGLLQAAHARCRALDAVRAPEAACGPDAVLLVRAGRAFVPGSRPSVFGHSGSQHRAGSRAPGGYGVDLYQGTQPPTGGKDLAPNASRVQAGHPGPVDGMDPAVDTSVTGEGRGDENRARELGTAERVKAALPAEDRDEACVRPALRANSRALEVAREDAPEVWAVSATTRSPKRGAHGLLLSPLEGPALGARVWPQGEPEHRPGGRRPAETPTPAASAERWPLGRDCGYWRSAGDPCGGSGRGRGRSDASPCLAGPVVLSTPAQLIAPVVVAKGTLSITTTEIYFEVEEDDAAFKKVDTKVLAYTEGLHGKWMFSEIRAVFSRRYLLQNTALEVFMANRTSVMFNFPDQATVKKVVYSLPRVGVGTSYGLPQARRISLATPRQLYKSSNMTQRWQRREISNFEYLMFLNTIAGRTYNDLNQYPVFPWVLTNYESEELDLTLPGNFRDLSKPIGALNPKRAVFYAERYETWEDDHSPPYHYNTHYSTATSTLSWLVRIEPFTTFFLNANDGKFDHPDRTFSSVARSWRTSQRDTSDVKELIPEFYYLPEMFVNSNGYHLGVREDDVVVNDVDLPPWAKKPEDFVRINRMALESEFVSCQLHQWIDLIFGYKQRGPEAVRALNVFHHLTYEGPVTLDSIGDPVLREIPQAYFLREPDTFLLTKDFIKAMEAQIHNFGHTPSQLLIEPHPPRSSAMHLCFLPQSPLMFKDQMQQDVIMVLKFPSNSPVTHVAANTLPHLTIPAVVTVTCSRLFAVNRWHNTVGLRGAPGYSLDQAHHLPIEMDPLIANNSGVNKRQITDLVDQSIQINAHCFVVTADNRYILICGFWDKSFRVYSTETGKLTQIVFGHWDVVTCLARSESYIGGDCYIVSGSRDATLLLWYWSGRHHIIGDNPNSSDYPAPRAVLTGHDHEVVCVSVCAELGLVISGAKEGPCLVHTITGDLLRALEGPEHCLFPRLISVSSEGHCIIYYERGRFSNFSINGKLLAQMEINDSTRAILLSSDGQNLVTGGDNGVVEVWQACDFKQLYIYPGCDAGIRAMDLSHDQRTLITGMASGSIVAFNIDFNRWHYEHQNRY</sequence>
<dbReference type="RefSeq" id="XP_042638534.1">
    <property type="nucleotide sequence ID" value="XM_042782600.1"/>
</dbReference>
<organism evidence="1 2">
    <name type="scientific">Orycteropus afer afer</name>
    <dbReference type="NCBI Taxonomy" id="1230840"/>
    <lineage>
        <taxon>Eukaryota</taxon>
        <taxon>Metazoa</taxon>
        <taxon>Chordata</taxon>
        <taxon>Craniata</taxon>
        <taxon>Vertebrata</taxon>
        <taxon>Euteleostomi</taxon>
        <taxon>Mammalia</taxon>
        <taxon>Eutheria</taxon>
        <taxon>Afrotheria</taxon>
        <taxon>Tubulidentata</taxon>
        <taxon>Orycteropodidae</taxon>
        <taxon>Orycteropus</taxon>
    </lineage>
</organism>
<gene>
    <name evidence="2" type="primary">NBEA</name>
</gene>
<proteinExistence type="predicted"/>
<protein>
    <submittedName>
        <fullName evidence="2">Neurobeachin</fullName>
    </submittedName>
</protein>
<dbReference type="Proteomes" id="UP000694850">
    <property type="component" value="Unplaced"/>
</dbReference>
<evidence type="ECO:0000313" key="1">
    <source>
        <dbReference type="Proteomes" id="UP000694850"/>
    </source>
</evidence>
<feature type="non-terminal residue" evidence="2">
    <location>
        <position position="1"/>
    </location>
</feature>
<name>A0AC54ZDJ8_ORYAF</name>
<accession>A0AC54ZDJ8</accession>